<proteinExistence type="predicted"/>
<gene>
    <name evidence="2" type="ORF">BHM03_00004709</name>
</gene>
<dbReference type="InterPro" id="IPR001480">
    <property type="entry name" value="Bulb-type_lectin_dom"/>
</dbReference>
<name>A0A445MAS1_ENSVE</name>
<dbReference type="GO" id="GO:0051707">
    <property type="term" value="P:response to other organism"/>
    <property type="evidence" value="ECO:0007669"/>
    <property type="project" value="UniProtKB-ARBA"/>
</dbReference>
<dbReference type="Proteomes" id="UP000290560">
    <property type="component" value="Unassembled WGS sequence"/>
</dbReference>
<evidence type="ECO:0000313" key="2">
    <source>
        <dbReference type="EMBL" id="RZR71336.1"/>
    </source>
</evidence>
<protein>
    <recommendedName>
        <fullName evidence="1">Bulb-type lectin domain-containing protein</fullName>
    </recommendedName>
</protein>
<dbReference type="InterPro" id="IPR036426">
    <property type="entry name" value="Bulb-type_lectin_dom_sf"/>
</dbReference>
<dbReference type="AlphaFoldDB" id="A0A445MAS1"/>
<dbReference type="SUPFAM" id="SSF51110">
    <property type="entry name" value="alpha-D-mannose-specific plant lectins"/>
    <property type="match status" value="1"/>
</dbReference>
<organism evidence="2">
    <name type="scientific">Ensete ventricosum</name>
    <name type="common">Abyssinian banana</name>
    <name type="synonym">Musa ensete</name>
    <dbReference type="NCBI Taxonomy" id="4639"/>
    <lineage>
        <taxon>Eukaryota</taxon>
        <taxon>Viridiplantae</taxon>
        <taxon>Streptophyta</taxon>
        <taxon>Embryophyta</taxon>
        <taxon>Tracheophyta</taxon>
        <taxon>Spermatophyta</taxon>
        <taxon>Magnoliopsida</taxon>
        <taxon>Liliopsida</taxon>
        <taxon>Zingiberales</taxon>
        <taxon>Musaceae</taxon>
        <taxon>Ensete</taxon>
    </lineage>
</organism>
<dbReference type="PROSITE" id="PS50927">
    <property type="entry name" value="BULB_LECTIN"/>
    <property type="match status" value="1"/>
</dbReference>
<reference evidence="2" key="1">
    <citation type="journal article" date="2018" name="Data Brief">
        <title>Genome sequence data from 17 accessions of Ensete ventricosum, a staple food crop for millions in Ethiopia.</title>
        <authorList>
            <person name="Yemataw Z."/>
            <person name="Muzemil S."/>
            <person name="Ambachew D."/>
            <person name="Tripathi L."/>
            <person name="Tesfaye K."/>
            <person name="Chala A."/>
            <person name="Farbos A."/>
            <person name="O'Neill P."/>
            <person name="Moore K."/>
            <person name="Grant M."/>
            <person name="Studholme D.J."/>
        </authorList>
    </citation>
    <scope>NUCLEOTIDE SEQUENCE [LARGE SCALE GENOMIC DNA]</scope>
    <source>
        <tissue evidence="2">Leaf</tissue>
    </source>
</reference>
<feature type="domain" description="Bulb-type lectin" evidence="1">
    <location>
        <begin position="56"/>
        <end position="159"/>
    </location>
</feature>
<accession>A0A445MAS1</accession>
<dbReference type="EMBL" id="KV875518">
    <property type="protein sequence ID" value="RZR71336.1"/>
    <property type="molecule type" value="Genomic_DNA"/>
</dbReference>
<dbReference type="Gene3D" id="2.90.10.10">
    <property type="entry name" value="Bulb-type lectin domain"/>
    <property type="match status" value="1"/>
</dbReference>
<sequence>MAGQSDPYVSHFSAPEVVKSGGVLPQHQNGSCDDDCCKKDNANVRYNLAWPTTAAASQQASPALLAFGAWPTSCSHGGWLRYGRLFLQMPTDCNLVLHDAGRTLWASDTAGNGISCYLSLQHGGNLVLYTSDATTLFGRATSTGNKGTTPSCSRETGTL</sequence>
<evidence type="ECO:0000259" key="1">
    <source>
        <dbReference type="PROSITE" id="PS50927"/>
    </source>
</evidence>